<sequence>MSVLLAIFLQVGISPTPSPVSAVPDELYEQRQLTRQAKREAEKQTAIDNPLTDCITLAETDPEAARTMASQWLDTAELSRKSWAAQCLGMALVQQGRWDDAAAAFINGRDAAMPGAQLYRAQLGAMAGNAALSAGNASAALAALDIAQADAGQVGNSVLAGEIMLDRARALVALDRLEDAATVLGLARQAQPDHAQTWLLSATLSRRMNLLETAQEQIERAAMLAPMDAETGVEAGVIAILSGRPDAARKSWASVLETAPGTSFAQTAQAYISQVETP</sequence>
<protein>
    <submittedName>
        <fullName evidence="1">Uncharacterized protein</fullName>
    </submittedName>
</protein>
<dbReference type="RefSeq" id="WP_160601882.1">
    <property type="nucleotide sequence ID" value="NZ_WTYU01000002.1"/>
</dbReference>
<dbReference type="Proteomes" id="UP000473531">
    <property type="component" value="Unassembled WGS sequence"/>
</dbReference>
<accession>A0A6L7GHE4</accession>
<organism evidence="1 2">
    <name type="scientific">Allopontixanthobacter confluentis</name>
    <dbReference type="NCBI Taxonomy" id="1849021"/>
    <lineage>
        <taxon>Bacteria</taxon>
        <taxon>Pseudomonadati</taxon>
        <taxon>Pseudomonadota</taxon>
        <taxon>Alphaproteobacteria</taxon>
        <taxon>Sphingomonadales</taxon>
        <taxon>Erythrobacteraceae</taxon>
        <taxon>Allopontixanthobacter</taxon>
    </lineage>
</organism>
<dbReference type="OrthoDB" id="7566477at2"/>
<evidence type="ECO:0000313" key="2">
    <source>
        <dbReference type="Proteomes" id="UP000473531"/>
    </source>
</evidence>
<dbReference type="EMBL" id="WTYU01000002">
    <property type="protein sequence ID" value="MXP15347.1"/>
    <property type="molecule type" value="Genomic_DNA"/>
</dbReference>
<dbReference type="SUPFAM" id="SSF48452">
    <property type="entry name" value="TPR-like"/>
    <property type="match status" value="1"/>
</dbReference>
<dbReference type="Gene3D" id="1.25.40.10">
    <property type="entry name" value="Tetratricopeptide repeat domain"/>
    <property type="match status" value="1"/>
</dbReference>
<proteinExistence type="predicted"/>
<keyword evidence="2" id="KW-1185">Reference proteome</keyword>
<name>A0A6L7GHE4_9SPHN</name>
<dbReference type="InterPro" id="IPR011990">
    <property type="entry name" value="TPR-like_helical_dom_sf"/>
</dbReference>
<reference evidence="1 2" key="1">
    <citation type="submission" date="2019-12" db="EMBL/GenBank/DDBJ databases">
        <title>Genomic-based taxomic classification of the family Erythrobacteraceae.</title>
        <authorList>
            <person name="Xu L."/>
        </authorList>
    </citation>
    <scope>NUCLEOTIDE SEQUENCE [LARGE SCALE GENOMIC DNA]</scope>
    <source>
        <strain evidence="1 2">KCTC 52259</strain>
    </source>
</reference>
<comment type="caution">
    <text evidence="1">The sequence shown here is derived from an EMBL/GenBank/DDBJ whole genome shotgun (WGS) entry which is preliminary data.</text>
</comment>
<dbReference type="AlphaFoldDB" id="A0A6L7GHE4"/>
<gene>
    <name evidence="1" type="ORF">GRI44_11365</name>
</gene>
<evidence type="ECO:0000313" key="1">
    <source>
        <dbReference type="EMBL" id="MXP15347.1"/>
    </source>
</evidence>